<gene>
    <name evidence="1" type="ORF">EV378_2669</name>
</gene>
<organism evidence="1 2">
    <name type="scientific">Pseudonocardia endophytica</name>
    <dbReference type="NCBI Taxonomy" id="401976"/>
    <lineage>
        <taxon>Bacteria</taxon>
        <taxon>Bacillati</taxon>
        <taxon>Actinomycetota</taxon>
        <taxon>Actinomycetes</taxon>
        <taxon>Pseudonocardiales</taxon>
        <taxon>Pseudonocardiaceae</taxon>
        <taxon>Pseudonocardia</taxon>
    </lineage>
</organism>
<reference evidence="1 2" key="1">
    <citation type="submission" date="2019-03" db="EMBL/GenBank/DDBJ databases">
        <title>Sequencing the genomes of 1000 actinobacteria strains.</title>
        <authorList>
            <person name="Klenk H.-P."/>
        </authorList>
    </citation>
    <scope>NUCLEOTIDE SEQUENCE [LARGE SCALE GENOMIC DNA]</scope>
    <source>
        <strain evidence="1 2">DSM 44969</strain>
    </source>
</reference>
<dbReference type="Proteomes" id="UP000295560">
    <property type="component" value="Unassembled WGS sequence"/>
</dbReference>
<sequence>MPHTTHVGAEPGEYHCSDNGCRRVWTHDGGPLRHQPVDDEYSTLTPRRWHPCPSCLDADPLIADFAHDLRRRTAQDILAWV</sequence>
<dbReference type="AlphaFoldDB" id="A0A4R1HVQ2"/>
<evidence type="ECO:0000313" key="2">
    <source>
        <dbReference type="Proteomes" id="UP000295560"/>
    </source>
</evidence>
<dbReference type="EMBL" id="SMFZ01000001">
    <property type="protein sequence ID" value="TCK26824.1"/>
    <property type="molecule type" value="Genomic_DNA"/>
</dbReference>
<name>A0A4R1HVQ2_PSEEN</name>
<dbReference type="RefSeq" id="WP_132424639.1">
    <property type="nucleotide sequence ID" value="NZ_SMFZ01000001.1"/>
</dbReference>
<evidence type="ECO:0000313" key="1">
    <source>
        <dbReference type="EMBL" id="TCK26824.1"/>
    </source>
</evidence>
<keyword evidence="2" id="KW-1185">Reference proteome</keyword>
<proteinExistence type="predicted"/>
<protein>
    <submittedName>
        <fullName evidence="1">Uncharacterized protein</fullName>
    </submittedName>
</protein>
<accession>A0A4R1HVQ2</accession>
<dbReference type="OrthoDB" id="3579536at2"/>
<comment type="caution">
    <text evidence="1">The sequence shown here is derived from an EMBL/GenBank/DDBJ whole genome shotgun (WGS) entry which is preliminary data.</text>
</comment>